<evidence type="ECO:0000259" key="2">
    <source>
        <dbReference type="PROSITE" id="PS51746"/>
    </source>
</evidence>
<reference evidence="3" key="1">
    <citation type="submission" date="2023-10" db="EMBL/GenBank/DDBJ databases">
        <authorList>
            <person name="Domelevo Entfellner J.-B."/>
        </authorList>
    </citation>
    <scope>NUCLEOTIDE SEQUENCE</scope>
</reference>
<dbReference type="SMART" id="SM00332">
    <property type="entry name" value="PP2Cc"/>
    <property type="match status" value="1"/>
</dbReference>
<dbReference type="Proteomes" id="UP001189624">
    <property type="component" value="Chromosome 8"/>
</dbReference>
<accession>A0AA86VMU1</accession>
<dbReference type="PROSITE" id="PS51746">
    <property type="entry name" value="PPM_2"/>
    <property type="match status" value="1"/>
</dbReference>
<evidence type="ECO:0000256" key="1">
    <source>
        <dbReference type="SAM" id="MobiDB-lite"/>
    </source>
</evidence>
<evidence type="ECO:0000313" key="3">
    <source>
        <dbReference type="EMBL" id="CAJ1970716.1"/>
    </source>
</evidence>
<feature type="region of interest" description="Disordered" evidence="1">
    <location>
        <begin position="263"/>
        <end position="293"/>
    </location>
</feature>
<dbReference type="PANTHER" id="PTHR13832:SF810">
    <property type="entry name" value="PROTEIN-SERINE_THREONINE PHOSPHATASE"/>
    <property type="match status" value="1"/>
</dbReference>
<sequence>MDEMMRGQRGWRELAVLGDKIEKFSGMLEGFIWSPRNSEANDRFDDWAFEEVIIRKHFLAPSLLASLTYSIVQMHVGKGPHSDFTGPNSGSTACVAVIRGNKLVVANAGDSRCVLSRKGQAHNLSKDHKPDLEAEKDRILKAGGFIQVGRVNGSLNLARAIGDMEFKQNKYLPAEKQIVTADPDVTSVELCDDDEFLVIACDGIWDCMSSQQLVDFIHQQLKTENKLSAVCEKVFDRCLAPTAGGEGCDNMTMILIQFKTPSSPNVSVTNQPQSSTQPPPEADKSSENKIEPK</sequence>
<dbReference type="PANTHER" id="PTHR13832">
    <property type="entry name" value="PROTEIN PHOSPHATASE 2C"/>
    <property type="match status" value="1"/>
</dbReference>
<organism evidence="3 4">
    <name type="scientific">Sphenostylis stenocarpa</name>
    <dbReference type="NCBI Taxonomy" id="92480"/>
    <lineage>
        <taxon>Eukaryota</taxon>
        <taxon>Viridiplantae</taxon>
        <taxon>Streptophyta</taxon>
        <taxon>Embryophyta</taxon>
        <taxon>Tracheophyta</taxon>
        <taxon>Spermatophyta</taxon>
        <taxon>Magnoliopsida</taxon>
        <taxon>eudicotyledons</taxon>
        <taxon>Gunneridae</taxon>
        <taxon>Pentapetalae</taxon>
        <taxon>rosids</taxon>
        <taxon>fabids</taxon>
        <taxon>Fabales</taxon>
        <taxon>Fabaceae</taxon>
        <taxon>Papilionoideae</taxon>
        <taxon>50 kb inversion clade</taxon>
        <taxon>NPAAA clade</taxon>
        <taxon>indigoferoid/millettioid clade</taxon>
        <taxon>Phaseoleae</taxon>
        <taxon>Sphenostylis</taxon>
    </lineage>
</organism>
<protein>
    <recommendedName>
        <fullName evidence="2">PPM-type phosphatase domain-containing protein</fullName>
    </recommendedName>
</protein>
<dbReference type="InterPro" id="IPR015655">
    <property type="entry name" value="PP2C"/>
</dbReference>
<keyword evidence="4" id="KW-1185">Reference proteome</keyword>
<name>A0AA86VMU1_9FABA</name>
<feature type="compositionally biased region" description="Basic and acidic residues" evidence="1">
    <location>
        <begin position="281"/>
        <end position="293"/>
    </location>
</feature>
<dbReference type="AlphaFoldDB" id="A0AA86VMU1"/>
<evidence type="ECO:0000313" key="4">
    <source>
        <dbReference type="Proteomes" id="UP001189624"/>
    </source>
</evidence>
<dbReference type="Gramene" id="rna-AYBTSS11_LOCUS22702">
    <property type="protein sequence ID" value="CAJ1970716.1"/>
    <property type="gene ID" value="gene-AYBTSS11_LOCUS22702"/>
</dbReference>
<dbReference type="InterPro" id="IPR036457">
    <property type="entry name" value="PPM-type-like_dom_sf"/>
</dbReference>
<feature type="domain" description="PPM-type phosphatase" evidence="2">
    <location>
        <begin position="1"/>
        <end position="258"/>
    </location>
</feature>
<dbReference type="Gene3D" id="3.60.40.10">
    <property type="entry name" value="PPM-type phosphatase domain"/>
    <property type="match status" value="1"/>
</dbReference>
<dbReference type="CDD" id="cd00143">
    <property type="entry name" value="PP2Cc"/>
    <property type="match status" value="1"/>
</dbReference>
<dbReference type="SUPFAM" id="SSF81606">
    <property type="entry name" value="PP2C-like"/>
    <property type="match status" value="1"/>
</dbReference>
<dbReference type="GO" id="GO:0004722">
    <property type="term" value="F:protein serine/threonine phosphatase activity"/>
    <property type="evidence" value="ECO:0007669"/>
    <property type="project" value="InterPro"/>
</dbReference>
<dbReference type="Pfam" id="PF00481">
    <property type="entry name" value="PP2C"/>
    <property type="match status" value="1"/>
</dbReference>
<dbReference type="InterPro" id="IPR001932">
    <property type="entry name" value="PPM-type_phosphatase-like_dom"/>
</dbReference>
<proteinExistence type="predicted"/>
<gene>
    <name evidence="3" type="ORF">AYBTSS11_LOCUS22702</name>
</gene>
<dbReference type="EMBL" id="OY731405">
    <property type="protein sequence ID" value="CAJ1970716.1"/>
    <property type="molecule type" value="Genomic_DNA"/>
</dbReference>
<feature type="compositionally biased region" description="Low complexity" evidence="1">
    <location>
        <begin position="266"/>
        <end position="276"/>
    </location>
</feature>